<dbReference type="Pfam" id="PF13432">
    <property type="entry name" value="TPR_16"/>
    <property type="match status" value="1"/>
</dbReference>
<dbReference type="GO" id="GO:0097730">
    <property type="term" value="C:non-motile cilium"/>
    <property type="evidence" value="ECO:0007669"/>
    <property type="project" value="TreeGrafter"/>
</dbReference>
<keyword evidence="3" id="KW-1133">Transmembrane helix</keyword>
<evidence type="ECO:0000256" key="2">
    <source>
        <dbReference type="SAM" id="MobiDB-lite"/>
    </source>
</evidence>
<dbReference type="PANTHER" id="PTHR44117:SF1">
    <property type="entry name" value="INTRAFLAGELLAR TRANSPORT PROTEIN 88 HOMOLOG"/>
    <property type="match status" value="1"/>
</dbReference>
<feature type="compositionally biased region" description="Low complexity" evidence="2">
    <location>
        <begin position="1052"/>
        <end position="1063"/>
    </location>
</feature>
<feature type="repeat" description="TPR" evidence="1">
    <location>
        <begin position="725"/>
        <end position="758"/>
    </location>
</feature>
<dbReference type="AlphaFoldDB" id="A0A914HB98"/>
<protein>
    <submittedName>
        <fullName evidence="5">Uncharacterized protein</fullName>
    </submittedName>
</protein>
<dbReference type="InterPro" id="IPR011990">
    <property type="entry name" value="TPR-like_helical_dom_sf"/>
</dbReference>
<feature type="compositionally biased region" description="Low complexity" evidence="2">
    <location>
        <begin position="265"/>
        <end position="274"/>
    </location>
</feature>
<feature type="repeat" description="TPR" evidence="1">
    <location>
        <begin position="471"/>
        <end position="504"/>
    </location>
</feature>
<dbReference type="GO" id="GO:0005814">
    <property type="term" value="C:centriole"/>
    <property type="evidence" value="ECO:0007669"/>
    <property type="project" value="TreeGrafter"/>
</dbReference>
<feature type="region of interest" description="Disordered" evidence="2">
    <location>
        <begin position="1052"/>
        <end position="1093"/>
    </location>
</feature>
<feature type="repeat" description="TPR" evidence="1">
    <location>
        <begin position="861"/>
        <end position="894"/>
    </location>
</feature>
<dbReference type="Pfam" id="PF13424">
    <property type="entry name" value="TPR_12"/>
    <property type="match status" value="1"/>
</dbReference>
<dbReference type="Gene3D" id="1.25.40.10">
    <property type="entry name" value="Tetratricopeptide repeat domain"/>
    <property type="match status" value="3"/>
</dbReference>
<accession>A0A914HB98</accession>
<feature type="compositionally biased region" description="Gly residues" evidence="2">
    <location>
        <begin position="1064"/>
        <end position="1073"/>
    </location>
</feature>
<evidence type="ECO:0000256" key="1">
    <source>
        <dbReference type="PROSITE-ProRule" id="PRU00339"/>
    </source>
</evidence>
<feature type="compositionally biased region" description="Low complexity" evidence="2">
    <location>
        <begin position="999"/>
        <end position="1014"/>
    </location>
</feature>
<keyword evidence="1" id="KW-0802">TPR repeat</keyword>
<dbReference type="Pfam" id="PF13414">
    <property type="entry name" value="TPR_11"/>
    <property type="match status" value="1"/>
</dbReference>
<name>A0A914HB98_GLORO</name>
<dbReference type="SUPFAM" id="SSF81901">
    <property type="entry name" value="HCP-like"/>
    <property type="match status" value="1"/>
</dbReference>
<evidence type="ECO:0000313" key="4">
    <source>
        <dbReference type="Proteomes" id="UP000887572"/>
    </source>
</evidence>
<evidence type="ECO:0000256" key="3">
    <source>
        <dbReference type="SAM" id="Phobius"/>
    </source>
</evidence>
<evidence type="ECO:0000313" key="5">
    <source>
        <dbReference type="WBParaSite" id="Gr19_v10_g15515.t1"/>
    </source>
</evidence>
<keyword evidence="3" id="KW-0812">Transmembrane</keyword>
<dbReference type="SMART" id="SM00028">
    <property type="entry name" value="TPR"/>
    <property type="match status" value="9"/>
</dbReference>
<feature type="region of interest" description="Disordered" evidence="2">
    <location>
        <begin position="265"/>
        <end position="287"/>
    </location>
</feature>
<feature type="transmembrane region" description="Helical" evidence="3">
    <location>
        <begin position="92"/>
        <end position="114"/>
    </location>
</feature>
<feature type="compositionally biased region" description="Polar residues" evidence="2">
    <location>
        <begin position="973"/>
        <end position="998"/>
    </location>
</feature>
<sequence length="1093" mass="122614">MVVLSTLGSPLRQFSNDFLLFRFQAIRTFAIKKERPAPAKIQLPPPGDGIGHWKYERDYSNDTRYSKSVNKYKIGQTFFRFFKYNTIHHKELWAILGLMVMSTLLVFGIAYVSMGRIELWLDRSTSTPPWDWARVRDKYWKLPTILYDPNGVTHLRLGMMEQLQDKMLEASIERGTRDAKGYWVDKKNVCLYVLIQMHHIMIVIPLLEFIVCKMGEAVDDDTLHTSQPQQRDDLYSGFNDFDHAYDLLEDGYGDREFVQAVVRSSRGRRTTASGQRPPTASAIVPPAPFAMGSKRTMLATGVARPTTVLRPALLSRARTGAASRAGAGAAESAARPMTAVRGAGYTSAGRKSTFEGVIGATEAPEGTDEEEAQAAKVKRLEDQAMKLVKESVLASDESDAKKALDKAKEAARKWRAADALRKAQSPGDANMDLSLTVLLCLAQQKQANNIPSEALQIYYTIIKDKSYVNAGRLKVNIGNLHFRKKDFSKAIKYYRMALDQVPKAHQRMRTKIMNNIGVTLVKLGKYEDALGAFEDCLDAGGSYGMALNLTLAAYCLNSEEKMRESFQRLMDIGQLGRGDEELRDQHQKEDDVLAAHLLSTDALALWERRKKQQAERTILLAAKIIAQSIGPTFSEGYAWCVQSIRHSVYASLATELEMNKVVEQLRHGELDQAVEELLVFNNKENKVASAASNNLALISILRGEDSLEDATQYCEQALSLDRYNANALVNRGNIHFCGDEFKLALQLYREALQVDASCTAAVFNSGLVYKALNELEEAKKHFFQLNEMVLHNEQVLVQLAQIYEQQGNNAQAIELYTQASSICPTDPTILARLANLYEAEGDKGQAFQCHYDSFRYFPPNIEVIRWLGNYYLYAQFAEKAVSYFEKAALMEPNNVEWHLLMASCQRRAGNFQRAVELYKETHRRFPNNFECLKFLVHLCKELRMSTEETEYAQRLARLERIGQLKAQRESDSAGANNSRQRLNESMISPSGSGVRLQQSSNGSRPASSRRNSPNTAQKALQLLEGDQHFQATRRNITAADLVWKSPMTAQAAAASARPMTGIRRGTGAGGGGPTDVRRRRGRRTVAGLTDRRG</sequence>
<keyword evidence="4" id="KW-1185">Reference proteome</keyword>
<dbReference type="SUPFAM" id="SSF48452">
    <property type="entry name" value="TPR-like"/>
    <property type="match status" value="1"/>
</dbReference>
<feature type="region of interest" description="Disordered" evidence="2">
    <location>
        <begin position="966"/>
        <end position="1015"/>
    </location>
</feature>
<dbReference type="WBParaSite" id="Gr19_v10_g15515.t1">
    <property type="protein sequence ID" value="Gr19_v10_g15515.t1"/>
    <property type="gene ID" value="Gr19_v10_g15515"/>
</dbReference>
<dbReference type="PANTHER" id="PTHR44117">
    <property type="entry name" value="INTRAFLAGELLAR TRANSPORT PROTEIN 88 HOMOLOG"/>
    <property type="match status" value="1"/>
</dbReference>
<organism evidence="4 5">
    <name type="scientific">Globodera rostochiensis</name>
    <name type="common">Golden nematode worm</name>
    <name type="synonym">Heterodera rostochiensis</name>
    <dbReference type="NCBI Taxonomy" id="31243"/>
    <lineage>
        <taxon>Eukaryota</taxon>
        <taxon>Metazoa</taxon>
        <taxon>Ecdysozoa</taxon>
        <taxon>Nematoda</taxon>
        <taxon>Chromadorea</taxon>
        <taxon>Rhabditida</taxon>
        <taxon>Tylenchina</taxon>
        <taxon>Tylenchomorpha</taxon>
        <taxon>Tylenchoidea</taxon>
        <taxon>Heteroderidae</taxon>
        <taxon>Heteroderinae</taxon>
        <taxon>Globodera</taxon>
    </lineage>
</organism>
<dbReference type="PROSITE" id="PS50005">
    <property type="entry name" value="TPR"/>
    <property type="match status" value="4"/>
</dbReference>
<dbReference type="GO" id="GO:0036064">
    <property type="term" value="C:ciliary basal body"/>
    <property type="evidence" value="ECO:0007669"/>
    <property type="project" value="TreeGrafter"/>
</dbReference>
<dbReference type="GO" id="GO:1905515">
    <property type="term" value="P:non-motile cilium assembly"/>
    <property type="evidence" value="ECO:0007669"/>
    <property type="project" value="TreeGrafter"/>
</dbReference>
<reference evidence="5" key="1">
    <citation type="submission" date="2022-11" db="UniProtKB">
        <authorList>
            <consortium name="WormBaseParasite"/>
        </authorList>
    </citation>
    <scope>IDENTIFICATION</scope>
</reference>
<dbReference type="GO" id="GO:0097546">
    <property type="term" value="C:ciliary base"/>
    <property type="evidence" value="ECO:0007669"/>
    <property type="project" value="TreeGrafter"/>
</dbReference>
<feature type="repeat" description="TPR" evidence="1">
    <location>
        <begin position="793"/>
        <end position="826"/>
    </location>
</feature>
<dbReference type="GO" id="GO:0019894">
    <property type="term" value="F:kinesin binding"/>
    <property type="evidence" value="ECO:0007669"/>
    <property type="project" value="TreeGrafter"/>
</dbReference>
<dbReference type="Proteomes" id="UP000887572">
    <property type="component" value="Unplaced"/>
</dbReference>
<proteinExistence type="predicted"/>
<dbReference type="InterPro" id="IPR019734">
    <property type="entry name" value="TPR_rpt"/>
</dbReference>
<keyword evidence="3" id="KW-0472">Membrane</keyword>
<dbReference type="GO" id="GO:0042073">
    <property type="term" value="P:intraciliary transport"/>
    <property type="evidence" value="ECO:0007669"/>
    <property type="project" value="TreeGrafter"/>
</dbReference>